<name>K6WA82_9ACTN</name>
<reference evidence="5 6" key="1">
    <citation type="submission" date="2012-08" db="EMBL/GenBank/DDBJ databases">
        <title>Whole genome shotgun sequence of Gordonia rhizosphera NBRC 16068.</title>
        <authorList>
            <person name="Takarada H."/>
            <person name="Isaki S."/>
            <person name="Hosoyama A."/>
            <person name="Tsuchikane K."/>
            <person name="Katsumata H."/>
            <person name="Baba S."/>
            <person name="Ohji S."/>
            <person name="Yamazaki S."/>
            <person name="Fujita N."/>
        </authorList>
    </citation>
    <scope>NUCLEOTIDE SEQUENCE [LARGE SCALE GENOMIC DNA]</scope>
    <source>
        <strain evidence="5 6">NBRC 16068</strain>
    </source>
</reference>
<comment type="caution">
    <text evidence="5">The sequence shown here is derived from an EMBL/GenBank/DDBJ whole genome shotgun (WGS) entry which is preliminary data.</text>
</comment>
<protein>
    <submittedName>
        <fullName evidence="5">Peptidase S51 family protein</fullName>
    </submittedName>
</protein>
<evidence type="ECO:0000256" key="4">
    <source>
        <dbReference type="ARBA" id="ARBA00022825"/>
    </source>
</evidence>
<dbReference type="RefSeq" id="WP_006331026.1">
    <property type="nucleotide sequence ID" value="NZ_BAHC01000050.1"/>
</dbReference>
<dbReference type="PANTHER" id="PTHR20842:SF0">
    <property type="entry name" value="ALPHA-ASPARTYL DIPEPTIDASE"/>
    <property type="match status" value="1"/>
</dbReference>
<dbReference type="STRING" id="1108045.GORHZ_050_00290"/>
<keyword evidence="3" id="KW-0378">Hydrolase</keyword>
<dbReference type="InterPro" id="IPR029062">
    <property type="entry name" value="Class_I_gatase-like"/>
</dbReference>
<dbReference type="SUPFAM" id="SSF52317">
    <property type="entry name" value="Class I glutamine amidotransferase-like"/>
    <property type="match status" value="1"/>
</dbReference>
<evidence type="ECO:0000256" key="3">
    <source>
        <dbReference type="ARBA" id="ARBA00022801"/>
    </source>
</evidence>
<accession>K6WA82</accession>
<organism evidence="5 6">
    <name type="scientific">Gordonia rhizosphera NBRC 16068</name>
    <dbReference type="NCBI Taxonomy" id="1108045"/>
    <lineage>
        <taxon>Bacteria</taxon>
        <taxon>Bacillati</taxon>
        <taxon>Actinomycetota</taxon>
        <taxon>Actinomycetes</taxon>
        <taxon>Mycobacteriales</taxon>
        <taxon>Gordoniaceae</taxon>
        <taxon>Gordonia</taxon>
    </lineage>
</organism>
<comment type="similarity">
    <text evidence="1">Belongs to the peptidase S51 family.</text>
</comment>
<dbReference type="GO" id="GO:0006508">
    <property type="term" value="P:proteolysis"/>
    <property type="evidence" value="ECO:0007669"/>
    <property type="project" value="UniProtKB-KW"/>
</dbReference>
<dbReference type="EMBL" id="BAHC01000050">
    <property type="protein sequence ID" value="GAB89112.1"/>
    <property type="molecule type" value="Genomic_DNA"/>
</dbReference>
<sequence length="204" mass="22241">MAELLLVSRWLDAVPEFVEKRVSGRVRVAFVPTASSIYRDRSWVDYDRRTLRGFGYSVGDLDIERLDHAGMVRGLDDADVVFVSGGNVFYLLAVMRSRGFADLLTERVEAGLPYVGVSAGACVVGADIEPLSLLDDPEEGAGLASTKGLGWIDEVVIPHADGIVCGSEVIDEIRTRYGTRYPLRFLTDDQALLVSGDSRSVVTV</sequence>
<evidence type="ECO:0000313" key="5">
    <source>
        <dbReference type="EMBL" id="GAB89112.1"/>
    </source>
</evidence>
<dbReference type="OrthoDB" id="3373764at2"/>
<keyword evidence="4" id="KW-0720">Serine protease</keyword>
<dbReference type="Gene3D" id="3.40.50.880">
    <property type="match status" value="1"/>
</dbReference>
<evidence type="ECO:0000313" key="6">
    <source>
        <dbReference type="Proteomes" id="UP000008363"/>
    </source>
</evidence>
<evidence type="ECO:0000256" key="1">
    <source>
        <dbReference type="ARBA" id="ARBA00006534"/>
    </source>
</evidence>
<dbReference type="AlphaFoldDB" id="K6WA82"/>
<keyword evidence="2" id="KW-0645">Protease</keyword>
<dbReference type="GO" id="GO:0008236">
    <property type="term" value="F:serine-type peptidase activity"/>
    <property type="evidence" value="ECO:0007669"/>
    <property type="project" value="UniProtKB-KW"/>
</dbReference>
<dbReference type="eggNOG" id="COG3340">
    <property type="taxonomic scope" value="Bacteria"/>
</dbReference>
<dbReference type="Proteomes" id="UP000008363">
    <property type="component" value="Unassembled WGS sequence"/>
</dbReference>
<dbReference type="Pfam" id="PF03575">
    <property type="entry name" value="Peptidase_S51"/>
    <property type="match status" value="1"/>
</dbReference>
<dbReference type="PANTHER" id="PTHR20842">
    <property type="entry name" value="PROTEASE S51 ALPHA-ASPARTYL DIPEPTIDASE"/>
    <property type="match status" value="1"/>
</dbReference>
<keyword evidence="6" id="KW-1185">Reference proteome</keyword>
<gene>
    <name evidence="5" type="ORF">GORHZ_050_00290</name>
</gene>
<proteinExistence type="inferred from homology"/>
<dbReference type="InterPro" id="IPR005320">
    <property type="entry name" value="Peptidase_S51"/>
</dbReference>
<evidence type="ECO:0000256" key="2">
    <source>
        <dbReference type="ARBA" id="ARBA00022670"/>
    </source>
</evidence>